<dbReference type="InterPro" id="IPR027417">
    <property type="entry name" value="P-loop_NTPase"/>
</dbReference>
<proteinExistence type="predicted"/>
<dbReference type="GO" id="GO:0009360">
    <property type="term" value="C:DNA polymerase III complex"/>
    <property type="evidence" value="ECO:0007669"/>
    <property type="project" value="InterPro"/>
</dbReference>
<evidence type="ECO:0000313" key="6">
    <source>
        <dbReference type="EMBL" id="SVD11293.1"/>
    </source>
</evidence>
<feature type="non-terminal residue" evidence="6">
    <location>
        <position position="164"/>
    </location>
</feature>
<dbReference type="GO" id="GO:0006261">
    <property type="term" value="P:DNA-templated DNA replication"/>
    <property type="evidence" value="ECO:0007669"/>
    <property type="project" value="TreeGrafter"/>
</dbReference>
<keyword evidence="1" id="KW-0808">Transferase</keyword>
<gene>
    <name evidence="6" type="ORF">METZ01_LOCUS364147</name>
</gene>
<evidence type="ECO:0000256" key="4">
    <source>
        <dbReference type="ARBA" id="ARBA00022932"/>
    </source>
</evidence>
<dbReference type="InterPro" id="IPR005790">
    <property type="entry name" value="DNA_polIII_delta"/>
</dbReference>
<dbReference type="EMBL" id="UINC01130305">
    <property type="protein sequence ID" value="SVD11293.1"/>
    <property type="molecule type" value="Genomic_DNA"/>
</dbReference>
<dbReference type="InterPro" id="IPR010372">
    <property type="entry name" value="DNA_pol3_delta_N"/>
</dbReference>
<name>A0A382SNB0_9ZZZZ</name>
<keyword evidence="4" id="KW-0239">DNA-directed DNA polymerase</keyword>
<dbReference type="GO" id="GO:0003887">
    <property type="term" value="F:DNA-directed DNA polymerase activity"/>
    <property type="evidence" value="ECO:0007669"/>
    <property type="project" value="UniProtKB-KW"/>
</dbReference>
<evidence type="ECO:0000256" key="3">
    <source>
        <dbReference type="ARBA" id="ARBA00022705"/>
    </source>
</evidence>
<evidence type="ECO:0000256" key="2">
    <source>
        <dbReference type="ARBA" id="ARBA00022695"/>
    </source>
</evidence>
<dbReference type="SUPFAM" id="SSF52540">
    <property type="entry name" value="P-loop containing nucleoside triphosphate hydrolases"/>
    <property type="match status" value="1"/>
</dbReference>
<dbReference type="PANTHER" id="PTHR34388:SF1">
    <property type="entry name" value="DNA POLYMERASE III SUBUNIT DELTA"/>
    <property type="match status" value="1"/>
</dbReference>
<protein>
    <recommendedName>
        <fullName evidence="5">DNA polymerase III delta N-terminal domain-containing protein</fullName>
    </recommendedName>
</protein>
<dbReference type="GO" id="GO:0003677">
    <property type="term" value="F:DNA binding"/>
    <property type="evidence" value="ECO:0007669"/>
    <property type="project" value="InterPro"/>
</dbReference>
<keyword evidence="2" id="KW-0548">Nucleotidyltransferase</keyword>
<evidence type="ECO:0000259" key="5">
    <source>
        <dbReference type="Pfam" id="PF06144"/>
    </source>
</evidence>
<keyword evidence="3" id="KW-0235">DNA replication</keyword>
<sequence>MAKRKPAKKVAGKNLAWLRGQISKGKIAPVYFLHGPEDLEKDEAVKSLIDVALDPASRTFNLDILVGSELDISDAINRASAFPMMGARRVVVIKRIEDLAEASARTFIPLIENPIESIVLIFTANKVDGRRKFFATLKKAAVSIEFKIPYDNELPGWIRSRAAG</sequence>
<accession>A0A382SNB0</accession>
<dbReference type="AlphaFoldDB" id="A0A382SNB0"/>
<dbReference type="Gene3D" id="3.40.50.300">
    <property type="entry name" value="P-loop containing nucleotide triphosphate hydrolases"/>
    <property type="match status" value="1"/>
</dbReference>
<dbReference type="PANTHER" id="PTHR34388">
    <property type="entry name" value="DNA POLYMERASE III SUBUNIT DELTA"/>
    <property type="match status" value="1"/>
</dbReference>
<feature type="domain" description="DNA polymerase III delta N-terminal" evidence="5">
    <location>
        <begin position="31"/>
        <end position="146"/>
    </location>
</feature>
<reference evidence="6" key="1">
    <citation type="submission" date="2018-05" db="EMBL/GenBank/DDBJ databases">
        <authorList>
            <person name="Lanie J.A."/>
            <person name="Ng W.-L."/>
            <person name="Kazmierczak K.M."/>
            <person name="Andrzejewski T.M."/>
            <person name="Davidsen T.M."/>
            <person name="Wayne K.J."/>
            <person name="Tettelin H."/>
            <person name="Glass J.I."/>
            <person name="Rusch D."/>
            <person name="Podicherti R."/>
            <person name="Tsui H.-C.T."/>
            <person name="Winkler M.E."/>
        </authorList>
    </citation>
    <scope>NUCLEOTIDE SEQUENCE</scope>
</reference>
<dbReference type="Pfam" id="PF06144">
    <property type="entry name" value="DNA_pol3_delta"/>
    <property type="match status" value="1"/>
</dbReference>
<organism evidence="6">
    <name type="scientific">marine metagenome</name>
    <dbReference type="NCBI Taxonomy" id="408172"/>
    <lineage>
        <taxon>unclassified sequences</taxon>
        <taxon>metagenomes</taxon>
        <taxon>ecological metagenomes</taxon>
    </lineage>
</organism>
<evidence type="ECO:0000256" key="1">
    <source>
        <dbReference type="ARBA" id="ARBA00022679"/>
    </source>
</evidence>
<dbReference type="NCBIfam" id="TIGR01128">
    <property type="entry name" value="holA"/>
    <property type="match status" value="1"/>
</dbReference>